<dbReference type="HOGENOM" id="CLU_496339_0_0_1"/>
<accession>B4MQR6</accession>
<dbReference type="OrthoDB" id="7859737at2759"/>
<gene>
    <name evidence="2" type="primary">Dwil\GK19384</name>
    <name evidence="2" type="ORF">Dwil_GK19384</name>
</gene>
<dbReference type="AlphaFoldDB" id="B4MQR6"/>
<dbReference type="InParanoid" id="B4MQR6"/>
<reference evidence="2 3" key="1">
    <citation type="journal article" date="2007" name="Nature">
        <title>Evolution of genes and genomes on the Drosophila phylogeny.</title>
        <authorList>
            <consortium name="Drosophila 12 Genomes Consortium"/>
            <person name="Clark A.G."/>
            <person name="Eisen M.B."/>
            <person name="Smith D.R."/>
            <person name="Bergman C.M."/>
            <person name="Oliver B."/>
            <person name="Markow T.A."/>
            <person name="Kaufman T.C."/>
            <person name="Kellis M."/>
            <person name="Gelbart W."/>
            <person name="Iyer V.N."/>
            <person name="Pollard D.A."/>
            <person name="Sackton T.B."/>
            <person name="Larracuente A.M."/>
            <person name="Singh N.D."/>
            <person name="Abad J.P."/>
            <person name="Abt D.N."/>
            <person name="Adryan B."/>
            <person name="Aguade M."/>
            <person name="Akashi H."/>
            <person name="Anderson W.W."/>
            <person name="Aquadro C.F."/>
            <person name="Ardell D.H."/>
            <person name="Arguello R."/>
            <person name="Artieri C.G."/>
            <person name="Barbash D.A."/>
            <person name="Barker D."/>
            <person name="Barsanti P."/>
            <person name="Batterham P."/>
            <person name="Batzoglou S."/>
            <person name="Begun D."/>
            <person name="Bhutkar A."/>
            <person name="Blanco E."/>
            <person name="Bosak S.A."/>
            <person name="Bradley R.K."/>
            <person name="Brand A.D."/>
            <person name="Brent M.R."/>
            <person name="Brooks A.N."/>
            <person name="Brown R.H."/>
            <person name="Butlin R.K."/>
            <person name="Caggese C."/>
            <person name="Calvi B.R."/>
            <person name="Bernardo de Carvalho A."/>
            <person name="Caspi A."/>
            <person name="Castrezana S."/>
            <person name="Celniker S.E."/>
            <person name="Chang J.L."/>
            <person name="Chapple C."/>
            <person name="Chatterji S."/>
            <person name="Chinwalla A."/>
            <person name="Civetta A."/>
            <person name="Clifton S.W."/>
            <person name="Comeron J.M."/>
            <person name="Costello J.C."/>
            <person name="Coyne J.A."/>
            <person name="Daub J."/>
            <person name="David R.G."/>
            <person name="Delcher A.L."/>
            <person name="Delehaunty K."/>
            <person name="Do C.B."/>
            <person name="Ebling H."/>
            <person name="Edwards K."/>
            <person name="Eickbush T."/>
            <person name="Evans J.D."/>
            <person name="Filipski A."/>
            <person name="Findeiss S."/>
            <person name="Freyhult E."/>
            <person name="Fulton L."/>
            <person name="Fulton R."/>
            <person name="Garcia A.C."/>
            <person name="Gardiner A."/>
            <person name="Garfield D.A."/>
            <person name="Garvin B.E."/>
            <person name="Gibson G."/>
            <person name="Gilbert D."/>
            <person name="Gnerre S."/>
            <person name="Godfrey J."/>
            <person name="Good R."/>
            <person name="Gotea V."/>
            <person name="Gravely B."/>
            <person name="Greenberg A.J."/>
            <person name="Griffiths-Jones S."/>
            <person name="Gross S."/>
            <person name="Guigo R."/>
            <person name="Gustafson E.A."/>
            <person name="Haerty W."/>
            <person name="Hahn M.W."/>
            <person name="Halligan D.L."/>
            <person name="Halpern A.L."/>
            <person name="Halter G.M."/>
            <person name="Han M.V."/>
            <person name="Heger A."/>
            <person name="Hillier L."/>
            <person name="Hinrichs A.S."/>
            <person name="Holmes I."/>
            <person name="Hoskins R.A."/>
            <person name="Hubisz M.J."/>
            <person name="Hultmark D."/>
            <person name="Huntley M.A."/>
            <person name="Jaffe D.B."/>
            <person name="Jagadeeshan S."/>
            <person name="Jeck W.R."/>
            <person name="Johnson J."/>
            <person name="Jones C.D."/>
            <person name="Jordan W.C."/>
            <person name="Karpen G.H."/>
            <person name="Kataoka E."/>
            <person name="Keightley P.D."/>
            <person name="Kheradpour P."/>
            <person name="Kirkness E.F."/>
            <person name="Koerich L.B."/>
            <person name="Kristiansen K."/>
            <person name="Kudrna D."/>
            <person name="Kulathinal R.J."/>
            <person name="Kumar S."/>
            <person name="Kwok R."/>
            <person name="Lander E."/>
            <person name="Langley C.H."/>
            <person name="Lapoint R."/>
            <person name="Lazzaro B.P."/>
            <person name="Lee S.J."/>
            <person name="Levesque L."/>
            <person name="Li R."/>
            <person name="Lin C.F."/>
            <person name="Lin M.F."/>
            <person name="Lindblad-Toh K."/>
            <person name="Llopart A."/>
            <person name="Long M."/>
            <person name="Low L."/>
            <person name="Lozovsky E."/>
            <person name="Lu J."/>
            <person name="Luo M."/>
            <person name="Machado C.A."/>
            <person name="Makalowski W."/>
            <person name="Marzo M."/>
            <person name="Matsuda M."/>
            <person name="Matzkin L."/>
            <person name="McAllister B."/>
            <person name="McBride C.S."/>
            <person name="McKernan B."/>
            <person name="McKernan K."/>
            <person name="Mendez-Lago M."/>
            <person name="Minx P."/>
            <person name="Mollenhauer M.U."/>
            <person name="Montooth K."/>
            <person name="Mount S.M."/>
            <person name="Mu X."/>
            <person name="Myers E."/>
            <person name="Negre B."/>
            <person name="Newfeld S."/>
            <person name="Nielsen R."/>
            <person name="Noor M.A."/>
            <person name="O'Grady P."/>
            <person name="Pachter L."/>
            <person name="Papaceit M."/>
            <person name="Parisi M.J."/>
            <person name="Parisi M."/>
            <person name="Parts L."/>
            <person name="Pedersen J.S."/>
            <person name="Pesole G."/>
            <person name="Phillippy A.M."/>
            <person name="Ponting C.P."/>
            <person name="Pop M."/>
            <person name="Porcelli D."/>
            <person name="Powell J.R."/>
            <person name="Prohaska S."/>
            <person name="Pruitt K."/>
            <person name="Puig M."/>
            <person name="Quesneville H."/>
            <person name="Ram K.R."/>
            <person name="Rand D."/>
            <person name="Rasmussen M.D."/>
            <person name="Reed L.K."/>
            <person name="Reenan R."/>
            <person name="Reily A."/>
            <person name="Remington K.A."/>
            <person name="Rieger T.T."/>
            <person name="Ritchie M.G."/>
            <person name="Robin C."/>
            <person name="Rogers Y.H."/>
            <person name="Rohde C."/>
            <person name="Rozas J."/>
            <person name="Rubenfield M.J."/>
            <person name="Ruiz A."/>
            <person name="Russo S."/>
            <person name="Salzberg S.L."/>
            <person name="Sanchez-Gracia A."/>
            <person name="Saranga D.J."/>
            <person name="Sato H."/>
            <person name="Schaeffer S.W."/>
            <person name="Schatz M.C."/>
            <person name="Schlenke T."/>
            <person name="Schwartz R."/>
            <person name="Segarra C."/>
            <person name="Singh R.S."/>
            <person name="Sirot L."/>
            <person name="Sirota M."/>
            <person name="Sisneros N.B."/>
            <person name="Smith C.D."/>
            <person name="Smith T.F."/>
            <person name="Spieth J."/>
            <person name="Stage D.E."/>
            <person name="Stark A."/>
            <person name="Stephan W."/>
            <person name="Strausberg R.L."/>
            <person name="Strempel S."/>
            <person name="Sturgill D."/>
            <person name="Sutton G."/>
            <person name="Sutton G.G."/>
            <person name="Tao W."/>
            <person name="Teichmann S."/>
            <person name="Tobari Y.N."/>
            <person name="Tomimura Y."/>
            <person name="Tsolas J.M."/>
            <person name="Valente V.L."/>
            <person name="Venter E."/>
            <person name="Venter J.C."/>
            <person name="Vicario S."/>
            <person name="Vieira F.G."/>
            <person name="Vilella A.J."/>
            <person name="Villasante A."/>
            <person name="Walenz B."/>
            <person name="Wang J."/>
            <person name="Wasserman M."/>
            <person name="Watts T."/>
            <person name="Wilson D."/>
            <person name="Wilson R.K."/>
            <person name="Wing R.A."/>
            <person name="Wolfner M.F."/>
            <person name="Wong A."/>
            <person name="Wong G.K."/>
            <person name="Wu C.I."/>
            <person name="Wu G."/>
            <person name="Yamamoto D."/>
            <person name="Yang H.P."/>
            <person name="Yang S.P."/>
            <person name="Yorke J.A."/>
            <person name="Yoshida K."/>
            <person name="Zdobnov E."/>
            <person name="Zhang P."/>
            <person name="Zhang Y."/>
            <person name="Zimin A.V."/>
            <person name="Baldwin J."/>
            <person name="Abdouelleil A."/>
            <person name="Abdulkadir J."/>
            <person name="Abebe A."/>
            <person name="Abera B."/>
            <person name="Abreu J."/>
            <person name="Acer S.C."/>
            <person name="Aftuck L."/>
            <person name="Alexander A."/>
            <person name="An P."/>
            <person name="Anderson E."/>
            <person name="Anderson S."/>
            <person name="Arachi H."/>
            <person name="Azer M."/>
            <person name="Bachantsang P."/>
            <person name="Barry A."/>
            <person name="Bayul T."/>
            <person name="Berlin A."/>
            <person name="Bessette D."/>
            <person name="Bloom T."/>
            <person name="Blye J."/>
            <person name="Boguslavskiy L."/>
            <person name="Bonnet C."/>
            <person name="Boukhgalter B."/>
            <person name="Bourzgui I."/>
            <person name="Brown A."/>
            <person name="Cahill P."/>
            <person name="Channer S."/>
            <person name="Cheshatsang Y."/>
            <person name="Chuda L."/>
            <person name="Citroen M."/>
            <person name="Collymore A."/>
            <person name="Cooke P."/>
            <person name="Costello M."/>
            <person name="D'Aco K."/>
            <person name="Daza R."/>
            <person name="De Haan G."/>
            <person name="DeGray S."/>
            <person name="DeMaso C."/>
            <person name="Dhargay N."/>
            <person name="Dooley K."/>
            <person name="Dooley E."/>
            <person name="Doricent M."/>
            <person name="Dorje P."/>
            <person name="Dorjee K."/>
            <person name="Dupes A."/>
            <person name="Elong R."/>
            <person name="Falk J."/>
            <person name="Farina A."/>
            <person name="Faro S."/>
            <person name="Ferguson D."/>
            <person name="Fisher S."/>
            <person name="Foley C.D."/>
            <person name="Franke A."/>
            <person name="Friedrich D."/>
            <person name="Gadbois L."/>
            <person name="Gearin G."/>
            <person name="Gearin C.R."/>
            <person name="Giannoukos G."/>
            <person name="Goode T."/>
            <person name="Graham J."/>
            <person name="Grandbois E."/>
            <person name="Grewal S."/>
            <person name="Gyaltsen K."/>
            <person name="Hafez N."/>
            <person name="Hagos B."/>
            <person name="Hall J."/>
            <person name="Henson C."/>
            <person name="Hollinger A."/>
            <person name="Honan T."/>
            <person name="Huard M.D."/>
            <person name="Hughes L."/>
            <person name="Hurhula B."/>
            <person name="Husby M.E."/>
            <person name="Kamat A."/>
            <person name="Kanga B."/>
            <person name="Kashin S."/>
            <person name="Khazanovich D."/>
            <person name="Kisner P."/>
            <person name="Lance K."/>
            <person name="Lara M."/>
            <person name="Lee W."/>
            <person name="Lennon N."/>
            <person name="Letendre F."/>
            <person name="LeVine R."/>
            <person name="Lipovsky A."/>
            <person name="Liu X."/>
            <person name="Liu J."/>
            <person name="Liu S."/>
            <person name="Lokyitsang T."/>
            <person name="Lokyitsang Y."/>
            <person name="Lubonja R."/>
            <person name="Lui A."/>
            <person name="MacDonald P."/>
            <person name="Magnisalis V."/>
            <person name="Maru K."/>
            <person name="Matthews C."/>
            <person name="McCusker W."/>
            <person name="McDonough S."/>
            <person name="Mehta T."/>
            <person name="Meldrim J."/>
            <person name="Meneus L."/>
            <person name="Mihai O."/>
            <person name="Mihalev A."/>
            <person name="Mihova T."/>
            <person name="Mittelman R."/>
            <person name="Mlenga V."/>
            <person name="Montmayeur A."/>
            <person name="Mulrain L."/>
            <person name="Navidi A."/>
            <person name="Naylor J."/>
            <person name="Negash T."/>
            <person name="Nguyen T."/>
            <person name="Nguyen N."/>
            <person name="Nicol R."/>
            <person name="Norbu C."/>
            <person name="Norbu N."/>
            <person name="Novod N."/>
            <person name="O'Neill B."/>
            <person name="Osman S."/>
            <person name="Markiewicz E."/>
            <person name="Oyono O.L."/>
            <person name="Patti C."/>
            <person name="Phunkhang P."/>
            <person name="Pierre F."/>
            <person name="Priest M."/>
            <person name="Raghuraman S."/>
            <person name="Rege F."/>
            <person name="Reyes R."/>
            <person name="Rise C."/>
            <person name="Rogov P."/>
            <person name="Ross K."/>
            <person name="Ryan E."/>
            <person name="Settipalli S."/>
            <person name="Shea T."/>
            <person name="Sherpa N."/>
            <person name="Shi L."/>
            <person name="Shih D."/>
            <person name="Sparrow T."/>
            <person name="Spaulding J."/>
            <person name="Stalker J."/>
            <person name="Stange-Thomann N."/>
            <person name="Stavropoulos S."/>
            <person name="Stone C."/>
            <person name="Strader C."/>
            <person name="Tesfaye S."/>
            <person name="Thomson T."/>
            <person name="Thoulutsang Y."/>
            <person name="Thoulutsang D."/>
            <person name="Topham K."/>
            <person name="Topping I."/>
            <person name="Tsamla T."/>
            <person name="Vassiliev H."/>
            <person name="Vo A."/>
            <person name="Wangchuk T."/>
            <person name="Wangdi T."/>
            <person name="Weiand M."/>
            <person name="Wilkinson J."/>
            <person name="Wilson A."/>
            <person name="Yadav S."/>
            <person name="Young G."/>
            <person name="Yu Q."/>
            <person name="Zembek L."/>
            <person name="Zhong D."/>
            <person name="Zimmer A."/>
            <person name="Zwirko Z."/>
            <person name="Jaffe D.B."/>
            <person name="Alvarez P."/>
            <person name="Brockman W."/>
            <person name="Butler J."/>
            <person name="Chin C."/>
            <person name="Gnerre S."/>
            <person name="Grabherr M."/>
            <person name="Kleber M."/>
            <person name="Mauceli E."/>
            <person name="MacCallum I."/>
        </authorList>
    </citation>
    <scope>NUCLEOTIDE SEQUENCE [LARGE SCALE GENOMIC DNA]</scope>
    <source>
        <strain evidence="3">Tucson 14030-0811.24</strain>
    </source>
</reference>
<evidence type="ECO:0000313" key="2">
    <source>
        <dbReference type="EMBL" id="EDW74455.1"/>
    </source>
</evidence>
<dbReference type="Proteomes" id="UP000007798">
    <property type="component" value="Unassembled WGS sequence"/>
</dbReference>
<dbReference type="OMA" id="VAHTYFT"/>
<dbReference type="PhylomeDB" id="B4MQR6"/>
<keyword evidence="3" id="KW-1185">Reference proteome</keyword>
<feature type="region of interest" description="Disordered" evidence="1">
    <location>
        <begin position="466"/>
        <end position="505"/>
    </location>
</feature>
<proteinExistence type="predicted"/>
<evidence type="ECO:0000256" key="1">
    <source>
        <dbReference type="SAM" id="MobiDB-lite"/>
    </source>
</evidence>
<sequence length="570" mass="65396">MFSKNLQIWPIDPRSLYIYQQMKSQQPKTSRKMYWFNAHAPILFGKLQMSNNMRAMHIVPRYMHTSTENRGLMGNTQRTSLLHANNVLSSVTSMKYKMPDNFALSSTTTQLTPLVNDFQHNDKQNYTEYLRMTPSTSTTYLQNNDKPKRSEYNFKNDWTACPEHIISPTKPSADCFTGLSNNYHNDYPTSLEDNAVTITTTSLPYSNYITHTYFTLDDVIIPRTRTPFKYLPSQKTFTTESDPETRFIPTTEMTLDNFDIVNSDDGSESVEYTKQTMEPFIPIMETRIEEIKITTPIPEVTTDVELDLLEKPKPTTTNLTTPLSTLLYQAQDLSNSSKELCKNCRDNFTSVMSPTMGGLRLKSINDLRLKLKETYQNSLKMVNTHNATQKVNTTLVLPRTHISRNQKKYRILTSTKKTPVHTYPKVTEMVKPNTKRNKTSRMYIRRRIVETNSTVLDNSIRNISKEISTTKQPKQRPISINTRSPKKLDKEPSSSVKPKLATDGTTAEKVSVGTESAIMTISSGSPKQARRPILKFKQYQRNGNKLNSLDYDTVVPPLPIEVYFKKANQN</sequence>
<name>B4MQR6_DROWI</name>
<dbReference type="KEGG" id="dwi:6640384"/>
<protein>
    <submittedName>
        <fullName evidence="2">GK19384</fullName>
    </submittedName>
</protein>
<dbReference type="EMBL" id="CH963849">
    <property type="protein sequence ID" value="EDW74455.1"/>
    <property type="molecule type" value="Genomic_DNA"/>
</dbReference>
<organism evidence="3">
    <name type="scientific">Drosophila willistoni</name>
    <name type="common">Fruit fly</name>
    <dbReference type="NCBI Taxonomy" id="7260"/>
    <lineage>
        <taxon>Eukaryota</taxon>
        <taxon>Metazoa</taxon>
        <taxon>Ecdysozoa</taxon>
        <taxon>Arthropoda</taxon>
        <taxon>Hexapoda</taxon>
        <taxon>Insecta</taxon>
        <taxon>Pterygota</taxon>
        <taxon>Neoptera</taxon>
        <taxon>Endopterygota</taxon>
        <taxon>Diptera</taxon>
        <taxon>Brachycera</taxon>
        <taxon>Muscomorpha</taxon>
        <taxon>Ephydroidea</taxon>
        <taxon>Drosophilidae</taxon>
        <taxon>Drosophila</taxon>
        <taxon>Sophophora</taxon>
    </lineage>
</organism>
<feature type="compositionally biased region" description="Polar residues" evidence="1">
    <location>
        <begin position="466"/>
        <end position="483"/>
    </location>
</feature>
<evidence type="ECO:0000313" key="3">
    <source>
        <dbReference type="Proteomes" id="UP000007798"/>
    </source>
</evidence>